<dbReference type="GO" id="GO:0016491">
    <property type="term" value="F:oxidoreductase activity"/>
    <property type="evidence" value="ECO:0007669"/>
    <property type="project" value="InterPro"/>
</dbReference>
<proteinExistence type="inferred from homology"/>
<gene>
    <name evidence="3" type="ORF">Cgig2_030541</name>
</gene>
<feature type="domain" description="Amine oxidase" evidence="2">
    <location>
        <begin position="135"/>
        <end position="304"/>
    </location>
</feature>
<keyword evidence="4" id="KW-1185">Reference proteome</keyword>
<dbReference type="Gene3D" id="3.90.660.10">
    <property type="match status" value="1"/>
</dbReference>
<dbReference type="InterPro" id="IPR050281">
    <property type="entry name" value="Flavin_monoamine_oxidase"/>
</dbReference>
<organism evidence="3 4">
    <name type="scientific">Carnegiea gigantea</name>
    <dbReference type="NCBI Taxonomy" id="171969"/>
    <lineage>
        <taxon>Eukaryota</taxon>
        <taxon>Viridiplantae</taxon>
        <taxon>Streptophyta</taxon>
        <taxon>Embryophyta</taxon>
        <taxon>Tracheophyta</taxon>
        <taxon>Spermatophyta</taxon>
        <taxon>Magnoliopsida</taxon>
        <taxon>eudicotyledons</taxon>
        <taxon>Gunneridae</taxon>
        <taxon>Pentapetalae</taxon>
        <taxon>Caryophyllales</taxon>
        <taxon>Cactineae</taxon>
        <taxon>Cactaceae</taxon>
        <taxon>Cactoideae</taxon>
        <taxon>Echinocereeae</taxon>
        <taxon>Carnegiea</taxon>
    </lineage>
</organism>
<evidence type="ECO:0000256" key="1">
    <source>
        <dbReference type="ARBA" id="ARBA00005995"/>
    </source>
</evidence>
<dbReference type="AlphaFoldDB" id="A0A9Q1JJ65"/>
<protein>
    <recommendedName>
        <fullName evidence="2">Amine oxidase domain-containing protein</fullName>
    </recommendedName>
</protein>
<accession>A0A9Q1JJ65</accession>
<dbReference type="Proteomes" id="UP001153076">
    <property type="component" value="Unassembled WGS sequence"/>
</dbReference>
<sequence length="551" mass="61153">MPVNDRPSSSLLNDTLLEFDRYVSQPNLTLTLIPIQFKPKTLLQEWTSPVFISTFDFSCSNNGSSSNLLTLTIPRKRRRGRPRSTNSSVPSYHQVFSIPQIHGSSIDSSSVSSDFSTHYGNPSAQSNMDLSEEIIGFIPELPQRKLDAIKRLGFGLLNKVAMLFPHVFWGTDLDRFGHLSEDPVRRGEFFLFYSYATVAGGPLLLALVAGEAAHMFETMPPTDAVMRVLEILRESLNLKELPCQNLSKKARTLMWHFVPLEMTMIYWQRVWETEECFTGEATTTRYPATMHEAFLSGLQEAANVAHYATVLALDVKIERSASKNAHTYASLLADLFREPDLEFGSFSITFEKDNADPKSAAILSVTFTETQKKGDEGSKESKPDARHSKTLLFQQLQSHFNEQQQIHMYALLSKQEALDLREVRGGDNNRLYHLTEKLGVKLVGRKGLGPTADAAIASIKAERGNCKASTPSVAVKLGMLRPKGSPVKRKMIRSVEDFIVGNANALLSSMDANVDAQTKVNPGLPSLNMSNGKAIWDASEHKAGCGSSEYP</sequence>
<comment type="similarity">
    <text evidence="1">Belongs to the flavin monoamine oxidase family.</text>
</comment>
<dbReference type="InterPro" id="IPR002937">
    <property type="entry name" value="Amino_oxidase"/>
</dbReference>
<dbReference type="OrthoDB" id="2219495at2759"/>
<dbReference type="EMBL" id="JAKOGI010001559">
    <property type="protein sequence ID" value="KAJ8425014.1"/>
    <property type="molecule type" value="Genomic_DNA"/>
</dbReference>
<name>A0A9Q1JJ65_9CARY</name>
<evidence type="ECO:0000259" key="2">
    <source>
        <dbReference type="Pfam" id="PF01593"/>
    </source>
</evidence>
<evidence type="ECO:0000313" key="3">
    <source>
        <dbReference type="EMBL" id="KAJ8425014.1"/>
    </source>
</evidence>
<dbReference type="Pfam" id="PF01593">
    <property type="entry name" value="Amino_oxidase"/>
    <property type="match status" value="1"/>
</dbReference>
<reference evidence="3" key="1">
    <citation type="submission" date="2022-04" db="EMBL/GenBank/DDBJ databases">
        <title>Carnegiea gigantea Genome sequencing and assembly v2.</title>
        <authorList>
            <person name="Copetti D."/>
            <person name="Sanderson M.J."/>
            <person name="Burquez A."/>
            <person name="Wojciechowski M.F."/>
        </authorList>
    </citation>
    <scope>NUCLEOTIDE SEQUENCE</scope>
    <source>
        <strain evidence="3">SGP5-SGP5p</strain>
        <tissue evidence="3">Aerial part</tissue>
    </source>
</reference>
<dbReference type="InterPro" id="IPR036188">
    <property type="entry name" value="FAD/NAD-bd_sf"/>
</dbReference>
<dbReference type="SUPFAM" id="SSF54373">
    <property type="entry name" value="FAD-linked reductases, C-terminal domain"/>
    <property type="match status" value="1"/>
</dbReference>
<comment type="caution">
    <text evidence="3">The sequence shown here is derived from an EMBL/GenBank/DDBJ whole genome shotgun (WGS) entry which is preliminary data.</text>
</comment>
<dbReference type="SUPFAM" id="SSF51905">
    <property type="entry name" value="FAD/NAD(P)-binding domain"/>
    <property type="match status" value="1"/>
</dbReference>
<dbReference type="PANTHER" id="PTHR10742">
    <property type="entry name" value="FLAVIN MONOAMINE OXIDASE"/>
    <property type="match status" value="1"/>
</dbReference>
<evidence type="ECO:0000313" key="4">
    <source>
        <dbReference type="Proteomes" id="UP001153076"/>
    </source>
</evidence>
<dbReference type="PANTHER" id="PTHR10742:SF260">
    <property type="entry name" value="PROTEIN FLOWERING LOCUS D"/>
    <property type="match status" value="1"/>
</dbReference>